<accession>A0ABC9VBL4</accession>
<sequence length="50" mass="6106">QSKSGKKQCQYIAMMLRKIENFKQEHEWSLWNILHKCCWLNQGQIQLKEV</sequence>
<feature type="non-terminal residue" evidence="1">
    <location>
        <position position="1"/>
    </location>
</feature>
<name>A0ABC9VBL4_9BACL</name>
<evidence type="ECO:0000313" key="1">
    <source>
        <dbReference type="EMBL" id="EZP75656.1"/>
    </source>
</evidence>
<proteinExistence type="predicted"/>
<reference evidence="1 2" key="1">
    <citation type="journal article" date="2014" name="Appl. Microbiol. Biotechnol.">
        <title>Transformable facultative thermophile Geobacillus stearothermophilus NUB3621 as a host strain for metabolic engineering.</title>
        <authorList>
            <person name="Blanchard K."/>
            <person name="Robic S."/>
            <person name="Matsumura I."/>
        </authorList>
    </citation>
    <scope>NUCLEOTIDE SEQUENCE [LARGE SCALE GENOMIC DNA]</scope>
    <source>
        <strain evidence="1 2">NUB3621</strain>
    </source>
</reference>
<evidence type="ECO:0000313" key="2">
    <source>
        <dbReference type="Proteomes" id="UP000023566"/>
    </source>
</evidence>
<comment type="caution">
    <text evidence="1">The sequence shown here is derived from an EMBL/GenBank/DDBJ whole genome shotgun (WGS) entry which is preliminary data.</text>
</comment>
<dbReference type="AlphaFoldDB" id="A0ABC9VBL4"/>
<dbReference type="Proteomes" id="UP000023566">
    <property type="component" value="Chromosome"/>
</dbReference>
<organism evidence="1 2">
    <name type="scientific">Parageobacillus genomosp. 1</name>
    <dbReference type="NCBI Taxonomy" id="1295642"/>
    <lineage>
        <taxon>Bacteria</taxon>
        <taxon>Bacillati</taxon>
        <taxon>Bacillota</taxon>
        <taxon>Bacilli</taxon>
        <taxon>Bacillales</taxon>
        <taxon>Anoxybacillaceae</taxon>
        <taxon>Parageobacillus</taxon>
    </lineage>
</organism>
<gene>
    <name evidence="1" type="ORF">H839_15047</name>
</gene>
<protein>
    <submittedName>
        <fullName evidence="1">Transposase</fullName>
    </submittedName>
</protein>
<dbReference type="EMBL" id="AOTZ01000007">
    <property type="protein sequence ID" value="EZP75656.1"/>
    <property type="molecule type" value="Genomic_DNA"/>
</dbReference>
<keyword evidence="2" id="KW-1185">Reference proteome</keyword>